<name>A0A9W8I2Y2_9FUNG</name>
<comment type="caution">
    <text evidence="1">The sequence shown here is derived from an EMBL/GenBank/DDBJ whole genome shotgun (WGS) entry which is preliminary data.</text>
</comment>
<accession>A0A9W8I2Y2</accession>
<organism evidence="1 2">
    <name type="scientific">Coemansia brasiliensis</name>
    <dbReference type="NCBI Taxonomy" id="2650707"/>
    <lineage>
        <taxon>Eukaryota</taxon>
        <taxon>Fungi</taxon>
        <taxon>Fungi incertae sedis</taxon>
        <taxon>Zoopagomycota</taxon>
        <taxon>Kickxellomycotina</taxon>
        <taxon>Kickxellomycetes</taxon>
        <taxon>Kickxellales</taxon>
        <taxon>Kickxellaceae</taxon>
        <taxon>Coemansia</taxon>
    </lineage>
</organism>
<protein>
    <submittedName>
        <fullName evidence="1">Uncharacterized protein</fullName>
    </submittedName>
</protein>
<dbReference type="Proteomes" id="UP001139887">
    <property type="component" value="Unassembled WGS sequence"/>
</dbReference>
<gene>
    <name evidence="1" type="ORF">IWW36_005827</name>
</gene>
<reference evidence="1" key="1">
    <citation type="submission" date="2022-07" db="EMBL/GenBank/DDBJ databases">
        <title>Phylogenomic reconstructions and comparative analyses of Kickxellomycotina fungi.</title>
        <authorList>
            <person name="Reynolds N.K."/>
            <person name="Stajich J.E."/>
            <person name="Barry K."/>
            <person name="Grigoriev I.V."/>
            <person name="Crous P."/>
            <person name="Smith M.E."/>
        </authorList>
    </citation>
    <scope>NUCLEOTIDE SEQUENCE</scope>
    <source>
        <strain evidence="1">NRRL 1566</strain>
    </source>
</reference>
<sequence>MSARVYIFTYGQDSNDQPYTSLDQQLIRPSSSIGSAYKAIQEALAVDPYGYQDYTNGHTYISKYPSSSLSGFAVRFIETSSENEAADTSSSPQAANAVCVCLDELGTVTGHHIVAASDLDTAAKIDAGEPTNAHSFSSLLWKDAYEEEGAIIDGTNMLFQTKANGAHLKEVIWAELQKRSKTYERVDMSNAYQCLLNYSDSHALQNMRQSLRKYESFQQLQVKGTSKYEVINAISALQTASSLSSDPLMQPWFMDSTVRCMLLSSNITDSTALLKLLCFGDSEQLSRTDVSEKVNDLYHLFDLGPNSAQTQAIASYIAEDIELASMQLHDVQNSKLESIDAEGRALDVLDSKLETLSKGAR</sequence>
<dbReference type="EMBL" id="JANBUW010001680">
    <property type="protein sequence ID" value="KAJ2842656.1"/>
    <property type="molecule type" value="Genomic_DNA"/>
</dbReference>
<feature type="non-terminal residue" evidence="1">
    <location>
        <position position="361"/>
    </location>
</feature>
<proteinExistence type="predicted"/>
<evidence type="ECO:0000313" key="2">
    <source>
        <dbReference type="Proteomes" id="UP001139887"/>
    </source>
</evidence>
<dbReference type="AlphaFoldDB" id="A0A9W8I2Y2"/>
<keyword evidence="2" id="KW-1185">Reference proteome</keyword>
<dbReference type="OrthoDB" id="5597601at2759"/>
<evidence type="ECO:0000313" key="1">
    <source>
        <dbReference type="EMBL" id="KAJ2842656.1"/>
    </source>
</evidence>